<sequence>MTAIPGGFGLRASVMATAMAALLLGCAEPEEILRGAREDIHADRRGGVVENRSVAISLPRAVTNSSWQQSPGQPTTRTTHAALSAAPSLIWSTNIGAGDSRKQRITAAPVVGGGQIYTLDAASKVSAVSPSGAVLWQRNIEPASDEEGDATGGGIAYADGVVYVSSGFGVLSALNAKTGQLVWRQELDATGSGSPTIRDGLLYLVAGDDTAWVIDTKDGRIAWQMEASPSASNILGAPAPVVGSEISIFAFGSGDLIGTFRRGGFRRWIASVAGARTGSAISQISDVTGAPFMDGNRVYVGNHSGRTAAFDVASGERLWTAFEGTFGPVWAAGGSLFLVNDRSRLMRLNANDGSPIWSVDLPGYLKDKPRKRAEIVAHHGPILAGGQLLVASNDGLLRFFDPVDGRQTRTVEIKGGATTEPVVANGTLYVVTRDGNLAAFR</sequence>
<dbReference type="EMBL" id="CP015230">
    <property type="protein sequence ID" value="ANP40789.1"/>
    <property type="molecule type" value="Genomic_DNA"/>
</dbReference>
<accession>A0A1B1A2I5</accession>
<name>A0A1B1A2I5_9RHOB</name>
<dbReference type="Pfam" id="PF13360">
    <property type="entry name" value="PQQ_2"/>
    <property type="match status" value="1"/>
</dbReference>
<proteinExistence type="predicted"/>
<dbReference type="KEGG" id="rmb:K529_008435"/>
<dbReference type="STRING" id="1265309.K529_008435"/>
<dbReference type="InterPro" id="IPR018391">
    <property type="entry name" value="PQQ_b-propeller_rpt"/>
</dbReference>
<dbReference type="InterPro" id="IPR002372">
    <property type="entry name" value="PQQ_rpt_dom"/>
</dbReference>
<dbReference type="SUPFAM" id="SSF50998">
    <property type="entry name" value="Quinoprotein alcohol dehydrogenase-like"/>
    <property type="match status" value="1"/>
</dbReference>
<evidence type="ECO:0000259" key="1">
    <source>
        <dbReference type="Pfam" id="PF13360"/>
    </source>
</evidence>
<organism evidence="2 3">
    <name type="scientific">Tritonibacter mobilis F1926</name>
    <dbReference type="NCBI Taxonomy" id="1265309"/>
    <lineage>
        <taxon>Bacteria</taxon>
        <taxon>Pseudomonadati</taxon>
        <taxon>Pseudomonadota</taxon>
        <taxon>Alphaproteobacteria</taxon>
        <taxon>Rhodobacterales</taxon>
        <taxon>Paracoccaceae</taxon>
        <taxon>Tritonibacter</taxon>
    </lineage>
</organism>
<evidence type="ECO:0000313" key="2">
    <source>
        <dbReference type="EMBL" id="ANP40789.1"/>
    </source>
</evidence>
<dbReference type="PANTHER" id="PTHR34512">
    <property type="entry name" value="CELL SURFACE PROTEIN"/>
    <property type="match status" value="1"/>
</dbReference>
<dbReference type="Proteomes" id="UP000013243">
    <property type="component" value="Chromosome"/>
</dbReference>
<dbReference type="InterPro" id="IPR015943">
    <property type="entry name" value="WD40/YVTN_repeat-like_dom_sf"/>
</dbReference>
<gene>
    <name evidence="2" type="ORF">K529_008435</name>
</gene>
<dbReference type="InterPro" id="IPR011047">
    <property type="entry name" value="Quinoprotein_ADH-like_sf"/>
</dbReference>
<dbReference type="SMART" id="SM00564">
    <property type="entry name" value="PQQ"/>
    <property type="match status" value="6"/>
</dbReference>
<dbReference type="RefSeq" id="WP_046002309.1">
    <property type="nucleotide sequence ID" value="NZ_CP015230.1"/>
</dbReference>
<dbReference type="PANTHER" id="PTHR34512:SF30">
    <property type="entry name" value="OUTER MEMBRANE PROTEIN ASSEMBLY FACTOR BAMB"/>
    <property type="match status" value="1"/>
</dbReference>
<protein>
    <submittedName>
        <fullName evidence="2">Quinoprotein</fullName>
    </submittedName>
</protein>
<feature type="domain" description="Pyrrolo-quinoline quinone repeat" evidence="1">
    <location>
        <begin position="123"/>
        <end position="358"/>
    </location>
</feature>
<dbReference type="Gene3D" id="2.130.10.10">
    <property type="entry name" value="YVTN repeat-like/Quinoprotein amine dehydrogenase"/>
    <property type="match status" value="1"/>
</dbReference>
<evidence type="ECO:0000313" key="3">
    <source>
        <dbReference type="Proteomes" id="UP000013243"/>
    </source>
</evidence>
<dbReference type="OrthoDB" id="5290752at2"/>
<dbReference type="GeneID" id="28249853"/>
<reference evidence="2 3" key="1">
    <citation type="journal article" date="2016" name="ISME J.">
        <title>Global occurrence and heterogeneity of the Roseobacter-clade species Ruegeria mobilis.</title>
        <authorList>
            <person name="Sonnenschein E."/>
            <person name="Gram L."/>
        </authorList>
    </citation>
    <scope>NUCLEOTIDE SEQUENCE [LARGE SCALE GENOMIC DNA]</scope>
    <source>
        <strain evidence="2 3">F1926</strain>
    </source>
</reference>
<dbReference type="AlphaFoldDB" id="A0A1B1A2I5"/>